<proteinExistence type="predicted"/>
<feature type="compositionally biased region" description="Basic residues" evidence="1">
    <location>
        <begin position="47"/>
        <end position="58"/>
    </location>
</feature>
<protein>
    <submittedName>
        <fullName evidence="2">Uncharacterized protein</fullName>
    </submittedName>
</protein>
<dbReference type="EMBL" id="JBHMDO010000026">
    <property type="protein sequence ID" value="MFB9327539.1"/>
    <property type="molecule type" value="Genomic_DNA"/>
</dbReference>
<organism evidence="2 3">
    <name type="scientific">Paenibacillus aurantiacus</name>
    <dbReference type="NCBI Taxonomy" id="1936118"/>
    <lineage>
        <taxon>Bacteria</taxon>
        <taxon>Bacillati</taxon>
        <taxon>Bacillota</taxon>
        <taxon>Bacilli</taxon>
        <taxon>Bacillales</taxon>
        <taxon>Paenibacillaceae</taxon>
        <taxon>Paenibacillus</taxon>
    </lineage>
</organism>
<name>A0ABV5KQP3_9BACL</name>
<comment type="caution">
    <text evidence="2">The sequence shown here is derived from an EMBL/GenBank/DDBJ whole genome shotgun (WGS) entry which is preliminary data.</text>
</comment>
<sequence>MRTMIAIQHQLQQEFNRIEKDPRLPAARPAIRSYPQRAPRALARLHARRCQPARRRKQWPFELPGSRRSSLPA</sequence>
<reference evidence="2 3" key="1">
    <citation type="submission" date="2024-09" db="EMBL/GenBank/DDBJ databases">
        <authorList>
            <person name="Sun Q."/>
            <person name="Mori K."/>
        </authorList>
    </citation>
    <scope>NUCLEOTIDE SEQUENCE [LARGE SCALE GENOMIC DNA]</scope>
    <source>
        <strain evidence="2 3">TISTR 2452</strain>
    </source>
</reference>
<dbReference type="RefSeq" id="WP_377495948.1">
    <property type="nucleotide sequence ID" value="NZ_JBHMDO010000026.1"/>
</dbReference>
<keyword evidence="3" id="KW-1185">Reference proteome</keyword>
<dbReference type="Proteomes" id="UP001589747">
    <property type="component" value="Unassembled WGS sequence"/>
</dbReference>
<accession>A0ABV5KQP3</accession>
<gene>
    <name evidence="2" type="ORF">ACFFSY_16535</name>
</gene>
<evidence type="ECO:0000313" key="3">
    <source>
        <dbReference type="Proteomes" id="UP001589747"/>
    </source>
</evidence>
<evidence type="ECO:0000256" key="1">
    <source>
        <dbReference type="SAM" id="MobiDB-lite"/>
    </source>
</evidence>
<feature type="region of interest" description="Disordered" evidence="1">
    <location>
        <begin position="47"/>
        <end position="73"/>
    </location>
</feature>
<evidence type="ECO:0000313" key="2">
    <source>
        <dbReference type="EMBL" id="MFB9327539.1"/>
    </source>
</evidence>